<dbReference type="InterPro" id="IPR017853">
    <property type="entry name" value="GH"/>
</dbReference>
<organism evidence="2 3">
    <name type="scientific">Clonostachys solani</name>
    <dbReference type="NCBI Taxonomy" id="160281"/>
    <lineage>
        <taxon>Eukaryota</taxon>
        <taxon>Fungi</taxon>
        <taxon>Dikarya</taxon>
        <taxon>Ascomycota</taxon>
        <taxon>Pezizomycotina</taxon>
        <taxon>Sordariomycetes</taxon>
        <taxon>Hypocreomycetidae</taxon>
        <taxon>Hypocreales</taxon>
        <taxon>Bionectriaceae</taxon>
        <taxon>Clonostachys</taxon>
    </lineage>
</organism>
<reference evidence="3" key="1">
    <citation type="submission" date="2019-06" db="EMBL/GenBank/DDBJ databases">
        <authorList>
            <person name="Broberg M."/>
        </authorList>
    </citation>
    <scope>NUCLEOTIDE SEQUENCE [LARGE SCALE GENOMIC DNA]</scope>
</reference>
<feature type="signal peptide" evidence="1">
    <location>
        <begin position="1"/>
        <end position="16"/>
    </location>
</feature>
<dbReference type="Proteomes" id="UP000775872">
    <property type="component" value="Unassembled WGS sequence"/>
</dbReference>
<accession>A0A9P0EMQ9</accession>
<evidence type="ECO:0000256" key="1">
    <source>
        <dbReference type="SAM" id="SignalP"/>
    </source>
</evidence>
<keyword evidence="3" id="KW-1185">Reference proteome</keyword>
<gene>
    <name evidence="2" type="ORF">CSOL1703_00017110</name>
</gene>
<dbReference type="OrthoDB" id="3445803at2759"/>
<dbReference type="AlphaFoldDB" id="A0A9P0EMQ9"/>
<dbReference type="EMBL" id="CABFOC020000054">
    <property type="protein sequence ID" value="CAH0055207.1"/>
    <property type="molecule type" value="Genomic_DNA"/>
</dbReference>
<dbReference type="SUPFAM" id="SSF51445">
    <property type="entry name" value="(Trans)glycosidases"/>
    <property type="match status" value="1"/>
</dbReference>
<comment type="caution">
    <text evidence="2">The sequence shown here is derived from an EMBL/GenBank/DDBJ whole genome shotgun (WGS) entry which is preliminary data.</text>
</comment>
<reference evidence="2 3" key="2">
    <citation type="submission" date="2021-10" db="EMBL/GenBank/DDBJ databases">
        <authorList>
            <person name="Piombo E."/>
        </authorList>
    </citation>
    <scope>NUCLEOTIDE SEQUENCE [LARGE SCALE GENOMIC DNA]</scope>
</reference>
<keyword evidence="1" id="KW-0732">Signal</keyword>
<evidence type="ECO:0000313" key="3">
    <source>
        <dbReference type="Proteomes" id="UP000775872"/>
    </source>
</evidence>
<dbReference type="Gene3D" id="3.20.20.80">
    <property type="entry name" value="Glycosidases"/>
    <property type="match status" value="1"/>
</dbReference>
<feature type="chain" id="PRO_5040219227" description="Glycoside hydrolase family 39 protein" evidence="1">
    <location>
        <begin position="17"/>
        <end position="462"/>
    </location>
</feature>
<protein>
    <recommendedName>
        <fullName evidence="4">Glycoside hydrolase family 39 protein</fullName>
    </recommendedName>
</protein>
<evidence type="ECO:0008006" key="4">
    <source>
        <dbReference type="Google" id="ProtNLM"/>
    </source>
</evidence>
<proteinExistence type="predicted"/>
<sequence length="462" mass="51004">MLVNILLGAIVVSAHPSTRQNSQVAVVNLGSNTGSPKHLASGLLYGVPVEPDQIPDHFYEDMGFNYLRAGGTHLPNGNGGRGWITSLEDYQIRMDSAISNLNTCQKYGASFNLLTADIWGDDGGQAADSKYPGDGGDWSDYDAFLTKIISDIKSNGPTTGLTIDIWNEPDYGTVFWNRTQEQFLDMWGWGYARLRKELPDVPLLGPSTAYYPGLDNAWWTKFAAYVKSNNSIPDEWVWHMELGYGDMETTTEDLHAVLDAYDLPRKPLNINEYATPPEQTPVFTAWWIAQLERVNARGLRGVWVSAAQVFDLFGGLISKPNADNDKYDPEAGGYYPTGEYQVYKYYNRNMTGNRVATTSSSDRTVDAYATVDKGHAKIIFGSRSVSGTAFIEVNDLSCLGLPESGTLDIKIWAFPFPNGRFGEVNAPVDLGWGQQDYAGNSATFPVYPQDDVTAYAFEIGAK</sequence>
<evidence type="ECO:0000313" key="2">
    <source>
        <dbReference type="EMBL" id="CAH0055207.1"/>
    </source>
</evidence>
<name>A0A9P0EMQ9_9HYPO</name>